<dbReference type="InterPro" id="IPR019775">
    <property type="entry name" value="WD40_repeat_CS"/>
</dbReference>
<feature type="repeat" description="WD" evidence="5">
    <location>
        <begin position="264"/>
        <end position="297"/>
    </location>
</feature>
<dbReference type="InterPro" id="IPR015943">
    <property type="entry name" value="WD40/YVTN_repeat-like_dom_sf"/>
</dbReference>
<dbReference type="OrthoDB" id="189968at2759"/>
<keyword evidence="2 5" id="KW-0853">WD repeat</keyword>
<comment type="caution">
    <text evidence="7">The sequence shown here is derived from an EMBL/GenBank/DDBJ whole genome shotgun (WGS) entry which is preliminary data.</text>
</comment>
<dbReference type="PANTHER" id="PTHR19865">
    <property type="entry name" value="U3 SMALL NUCLEOLAR RNA INTERACTING PROTEIN 2"/>
    <property type="match status" value="1"/>
</dbReference>
<dbReference type="InterPro" id="IPR001680">
    <property type="entry name" value="WD40_rpt"/>
</dbReference>
<dbReference type="AlphaFoldDB" id="A0A8X7CBC0"/>
<dbReference type="InterPro" id="IPR036322">
    <property type="entry name" value="WD40_repeat_dom_sf"/>
</dbReference>
<evidence type="ECO:0000256" key="2">
    <source>
        <dbReference type="ARBA" id="ARBA00022574"/>
    </source>
</evidence>
<keyword evidence="3" id="KW-0677">Repeat</keyword>
<comment type="subcellular location">
    <subcellularLocation>
        <location evidence="1">Nucleus</location>
    </subcellularLocation>
</comment>
<dbReference type="PRINTS" id="PR00320">
    <property type="entry name" value="GPROTEINBRPT"/>
</dbReference>
<evidence type="ECO:0000313" key="8">
    <source>
        <dbReference type="Proteomes" id="UP000886998"/>
    </source>
</evidence>
<dbReference type="SUPFAM" id="SSF50978">
    <property type="entry name" value="WD40 repeat-like"/>
    <property type="match status" value="1"/>
</dbReference>
<dbReference type="InterPro" id="IPR039241">
    <property type="entry name" value="Rrp9-like"/>
</dbReference>
<feature type="repeat" description="WD" evidence="5">
    <location>
        <begin position="222"/>
        <end position="263"/>
    </location>
</feature>
<sequence length="451" mass="50641">MPKSNFFIRKSSNKSDSKKRKKSKFEKAPKKKVKIHDEEISSDSDSSGHDTGYPEEVSSEEETEQEKKLRLAKKYLAQIEEEEKEKNDLDDTREAISRRLKEEALEEAGRLQVKKAHEYANVTPEVLAVLRGHKLSTTAVVVSSSEKFIYSASKDHNLIKWSIEEQKKVKVINGKKMNEDSGPTNSTLALALSDDDKFLASGCRNKMIYIWNAETLELIKTFKGHKDAVIGLVFLRKSHQLVSASLDRSLKLWNLDDMGYVDTLFGHQDVVTGIDCFFGETVLTGGGRDNTARIWKIFEESQLIFQGQGASIDCVCVSSKDSFVSGGDDGSLSLWGTQKKKPLSSIPEAHGIDEESETPNWIVSLTALQNTDLVATGSKDGFIRLWRRDDDSRSLVLISKIPVNGFVNSLKFSLSGKYLIAGIGQEHRLGRWWKVKEAKNSIVIFSWKKKS</sequence>
<dbReference type="GO" id="GO:0032040">
    <property type="term" value="C:small-subunit processome"/>
    <property type="evidence" value="ECO:0007669"/>
    <property type="project" value="TreeGrafter"/>
</dbReference>
<dbReference type="PANTHER" id="PTHR19865:SF0">
    <property type="entry name" value="U3 SMALL NUCLEOLAR RNA-INTERACTING PROTEIN 2"/>
    <property type="match status" value="1"/>
</dbReference>
<dbReference type="SMART" id="SM00320">
    <property type="entry name" value="WD40"/>
    <property type="match status" value="6"/>
</dbReference>
<evidence type="ECO:0000256" key="6">
    <source>
        <dbReference type="SAM" id="MobiDB-lite"/>
    </source>
</evidence>
<accession>A0A8X7CBC0</accession>
<feature type="region of interest" description="Disordered" evidence="6">
    <location>
        <begin position="1"/>
        <end position="68"/>
    </location>
</feature>
<evidence type="ECO:0000313" key="7">
    <source>
        <dbReference type="EMBL" id="GFY60498.1"/>
    </source>
</evidence>
<dbReference type="Proteomes" id="UP000886998">
    <property type="component" value="Unassembled WGS sequence"/>
</dbReference>
<feature type="repeat" description="WD" evidence="5">
    <location>
        <begin position="180"/>
        <end position="221"/>
    </location>
</feature>
<dbReference type="GO" id="GO:0034511">
    <property type="term" value="F:U3 snoRNA binding"/>
    <property type="evidence" value="ECO:0007669"/>
    <property type="project" value="InterPro"/>
</dbReference>
<dbReference type="InterPro" id="IPR020472">
    <property type="entry name" value="WD40_PAC1"/>
</dbReference>
<keyword evidence="8" id="KW-1185">Reference proteome</keyword>
<organism evidence="7 8">
    <name type="scientific">Trichonephila inaurata madagascariensis</name>
    <dbReference type="NCBI Taxonomy" id="2747483"/>
    <lineage>
        <taxon>Eukaryota</taxon>
        <taxon>Metazoa</taxon>
        <taxon>Ecdysozoa</taxon>
        <taxon>Arthropoda</taxon>
        <taxon>Chelicerata</taxon>
        <taxon>Arachnida</taxon>
        <taxon>Araneae</taxon>
        <taxon>Araneomorphae</taxon>
        <taxon>Entelegynae</taxon>
        <taxon>Araneoidea</taxon>
        <taxon>Nephilidae</taxon>
        <taxon>Trichonephila</taxon>
        <taxon>Trichonephila inaurata</taxon>
    </lineage>
</organism>
<dbReference type="PROSITE" id="PS50294">
    <property type="entry name" value="WD_REPEATS_REGION"/>
    <property type="match status" value="1"/>
</dbReference>
<proteinExistence type="predicted"/>
<dbReference type="Pfam" id="PF00400">
    <property type="entry name" value="WD40"/>
    <property type="match status" value="6"/>
</dbReference>
<dbReference type="PROSITE" id="PS00678">
    <property type="entry name" value="WD_REPEATS_1"/>
    <property type="match status" value="2"/>
</dbReference>
<dbReference type="EMBL" id="BMAV01013183">
    <property type="protein sequence ID" value="GFY60498.1"/>
    <property type="molecule type" value="Genomic_DNA"/>
</dbReference>
<protein>
    <submittedName>
        <fullName evidence="7">U3 small nucleolar RNA-interacting protein 2</fullName>
    </submittedName>
</protein>
<gene>
    <name evidence="7" type="primary">RRP9</name>
    <name evidence="7" type="ORF">TNIN_88661</name>
</gene>
<feature type="compositionally biased region" description="Basic residues" evidence="6">
    <location>
        <begin position="17"/>
        <end position="34"/>
    </location>
</feature>
<evidence type="ECO:0000256" key="5">
    <source>
        <dbReference type="PROSITE-ProRule" id="PRU00221"/>
    </source>
</evidence>
<name>A0A8X7CBC0_9ARAC</name>
<dbReference type="CDD" id="cd00200">
    <property type="entry name" value="WD40"/>
    <property type="match status" value="1"/>
</dbReference>
<dbReference type="Gene3D" id="2.130.10.10">
    <property type="entry name" value="YVTN repeat-like/Quinoprotein amine dehydrogenase"/>
    <property type="match status" value="1"/>
</dbReference>
<evidence type="ECO:0000256" key="4">
    <source>
        <dbReference type="ARBA" id="ARBA00023242"/>
    </source>
</evidence>
<dbReference type="FunFam" id="2.130.10.10:FF:000509">
    <property type="entry name" value="U3 small nucleolar RNA-interacting protein"/>
    <property type="match status" value="1"/>
</dbReference>
<feature type="repeat" description="WD" evidence="5">
    <location>
        <begin position="305"/>
        <end position="345"/>
    </location>
</feature>
<evidence type="ECO:0000256" key="3">
    <source>
        <dbReference type="ARBA" id="ARBA00022737"/>
    </source>
</evidence>
<reference evidence="7" key="1">
    <citation type="submission" date="2020-08" db="EMBL/GenBank/DDBJ databases">
        <title>Multicomponent nature underlies the extraordinary mechanical properties of spider dragline silk.</title>
        <authorList>
            <person name="Kono N."/>
            <person name="Nakamura H."/>
            <person name="Mori M."/>
            <person name="Yoshida Y."/>
            <person name="Ohtoshi R."/>
            <person name="Malay A.D."/>
            <person name="Moran D.A.P."/>
            <person name="Tomita M."/>
            <person name="Numata K."/>
            <person name="Arakawa K."/>
        </authorList>
    </citation>
    <scope>NUCLEOTIDE SEQUENCE</scope>
</reference>
<evidence type="ECO:0000256" key="1">
    <source>
        <dbReference type="ARBA" id="ARBA00004123"/>
    </source>
</evidence>
<dbReference type="PROSITE" id="PS50082">
    <property type="entry name" value="WD_REPEATS_2"/>
    <property type="match status" value="5"/>
</dbReference>
<feature type="repeat" description="WD" evidence="5">
    <location>
        <begin position="130"/>
        <end position="171"/>
    </location>
</feature>
<keyword evidence="4" id="KW-0539">Nucleus</keyword>